<dbReference type="RefSeq" id="XP_049144300.1">
    <property type="nucleotide sequence ID" value="XM_049287157.1"/>
</dbReference>
<sequence length="68" mass="7906">STYLPRLHLHPRGKSQFLGLQWDSRHLKSHKVLGSRGHVVSHYFTPEYLNNHYTPSPSALPFLRLICL</sequence>
<name>A0A9Q8SSC6_9PEZI</name>
<dbReference type="GeneID" id="73342167"/>
<reference evidence="1" key="1">
    <citation type="journal article" date="2021" name="Mol. Plant Microbe Interact.">
        <title>Complete Genome Sequence of the Plant-Pathogenic Fungus Colletotrichum lupini.</title>
        <authorList>
            <person name="Baroncelli R."/>
            <person name="Pensec F."/>
            <person name="Da Lio D."/>
            <person name="Boufleur T."/>
            <person name="Vicente I."/>
            <person name="Sarrocco S."/>
            <person name="Picot A."/>
            <person name="Baraldi E."/>
            <person name="Sukno S."/>
            <person name="Thon M."/>
            <person name="Le Floch G."/>
        </authorList>
    </citation>
    <scope>NUCLEOTIDE SEQUENCE</scope>
    <source>
        <strain evidence="1">IMI 504893</strain>
    </source>
</reference>
<dbReference type="Proteomes" id="UP000830671">
    <property type="component" value="Chromosome 4"/>
</dbReference>
<evidence type="ECO:0000313" key="1">
    <source>
        <dbReference type="EMBL" id="UQC82677.1"/>
    </source>
</evidence>
<accession>A0A9Q8SSC6</accession>
<feature type="non-terminal residue" evidence="1">
    <location>
        <position position="1"/>
    </location>
</feature>
<evidence type="ECO:0000313" key="2">
    <source>
        <dbReference type="Proteomes" id="UP000830671"/>
    </source>
</evidence>
<gene>
    <name evidence="1" type="ORF">CLUP02_08167</name>
</gene>
<dbReference type="AlphaFoldDB" id="A0A9Q8SSC6"/>
<organism evidence="1 2">
    <name type="scientific">Colletotrichum lupini</name>
    <dbReference type="NCBI Taxonomy" id="145971"/>
    <lineage>
        <taxon>Eukaryota</taxon>
        <taxon>Fungi</taxon>
        <taxon>Dikarya</taxon>
        <taxon>Ascomycota</taxon>
        <taxon>Pezizomycotina</taxon>
        <taxon>Sordariomycetes</taxon>
        <taxon>Hypocreomycetidae</taxon>
        <taxon>Glomerellales</taxon>
        <taxon>Glomerellaceae</taxon>
        <taxon>Colletotrichum</taxon>
        <taxon>Colletotrichum acutatum species complex</taxon>
    </lineage>
</organism>
<dbReference type="KEGG" id="clup:CLUP02_08167"/>
<dbReference type="EMBL" id="CP019476">
    <property type="protein sequence ID" value="UQC82677.1"/>
    <property type="molecule type" value="Genomic_DNA"/>
</dbReference>
<protein>
    <submittedName>
        <fullName evidence="1">Uncharacterized protein</fullName>
    </submittedName>
</protein>
<proteinExistence type="predicted"/>
<keyword evidence="2" id="KW-1185">Reference proteome</keyword>